<protein>
    <submittedName>
        <fullName evidence="1">Uncharacterized protein</fullName>
    </submittedName>
</protein>
<reference evidence="1 2" key="1">
    <citation type="submission" date="2024-03" db="EMBL/GenBank/DDBJ databases">
        <title>Sulfurimonas sp. HSL3-1.</title>
        <authorList>
            <person name="Wang S."/>
        </authorList>
    </citation>
    <scope>NUCLEOTIDE SEQUENCE [LARGE SCALE GENOMIC DNA]</scope>
    <source>
        <strain evidence="1 2">HSL3-1</strain>
    </source>
</reference>
<dbReference type="SUPFAM" id="SSF52733">
    <property type="entry name" value="Nicotinate mononucleotide:5,6-dimethylbenzimidazole phosphoribosyltransferase (CobT)"/>
    <property type="match status" value="1"/>
</dbReference>
<evidence type="ECO:0000313" key="2">
    <source>
        <dbReference type="Proteomes" id="UP001447842"/>
    </source>
</evidence>
<dbReference type="EMBL" id="CP147920">
    <property type="protein sequence ID" value="XAU15252.1"/>
    <property type="molecule type" value="Genomic_DNA"/>
</dbReference>
<accession>A0ABZ3HA55</accession>
<dbReference type="RefSeq" id="WP_345972809.1">
    <property type="nucleotide sequence ID" value="NZ_CP147920.1"/>
</dbReference>
<dbReference type="Gene3D" id="3.40.50.10210">
    <property type="match status" value="1"/>
</dbReference>
<sequence length="251" mass="26524">MIHTLQDREKSALPAGRADFLLAAAAQETPAPGPLTLSVNALTPFAALKILYLGLTSEPGAYETVTFGIAPEAAFDARALFEQGREFGRYYKPAGDYVILGEIISPDAADAAALSEPLPGMGLFEQLGRTADAFLMFAAGFVLEACRRFPVVLGGGSRMAAVLLIANRIVRRDGLPMDPRKLTLCTAGGIAETERAATLSLLGRLDFRPRALYAELSSFDGRESYAGAAMAYGTMQGLSMAQIARQAEGGA</sequence>
<organism evidence="1 2">
    <name type="scientific">Sulfurimonas diazotrophicus</name>
    <dbReference type="NCBI Taxonomy" id="3131939"/>
    <lineage>
        <taxon>Bacteria</taxon>
        <taxon>Pseudomonadati</taxon>
        <taxon>Campylobacterota</taxon>
        <taxon>Epsilonproteobacteria</taxon>
        <taxon>Campylobacterales</taxon>
        <taxon>Sulfurimonadaceae</taxon>
        <taxon>Sulfurimonas</taxon>
    </lineage>
</organism>
<keyword evidence="2" id="KW-1185">Reference proteome</keyword>
<dbReference type="Proteomes" id="UP001447842">
    <property type="component" value="Chromosome"/>
</dbReference>
<dbReference type="InterPro" id="IPR036087">
    <property type="entry name" value="Nict_dMeBzImd_PRibTrfase_sf"/>
</dbReference>
<name>A0ABZ3HA55_9BACT</name>
<proteinExistence type="predicted"/>
<gene>
    <name evidence="1" type="ORF">WCY31_00815</name>
</gene>
<evidence type="ECO:0000313" key="1">
    <source>
        <dbReference type="EMBL" id="XAU15252.1"/>
    </source>
</evidence>